<reference evidence="3" key="1">
    <citation type="submission" date="2022-08" db="EMBL/GenBank/DDBJ databases">
        <title>Catabolic pathway analysis in culturable SAR92 clade bacteria reveals their overlooked roles in DMSP degradation in coastal seas.</title>
        <authorList>
            <person name="He X."/>
            <person name="Zhang X."/>
            <person name="Zhang Y."/>
        </authorList>
    </citation>
    <scope>NUCLEOTIDE SEQUENCE</scope>
    <source>
        <strain evidence="3">H455</strain>
    </source>
</reference>
<keyword evidence="1" id="KW-0812">Transmembrane</keyword>
<evidence type="ECO:0000259" key="2">
    <source>
        <dbReference type="Pfam" id="PF09835"/>
    </source>
</evidence>
<sequence>MPKKIIRRVLPDFATVLKHRSMRWTVPLIRDPNILHLNRESVSLAVFIGVLVAFVPLPGQTFIAAGLALWWGANLPLSILCIWISNPVTIAPMFFLTYRVGAAVLGSAPLNFNISLTWEWFSTMGSQIMLPLMVGSLLCGFAAAAAGYLLINFLWRWKVIRNWEQRKLARQKKQNNRATDA</sequence>
<keyword evidence="1" id="KW-1133">Transmembrane helix</keyword>
<feature type="transmembrane region" description="Helical" evidence="1">
    <location>
        <begin position="96"/>
        <end position="116"/>
    </location>
</feature>
<evidence type="ECO:0000313" key="3">
    <source>
        <dbReference type="EMBL" id="UVW34192.1"/>
    </source>
</evidence>
<dbReference type="Proteomes" id="UP001059934">
    <property type="component" value="Chromosome"/>
</dbReference>
<dbReference type="Pfam" id="PF09835">
    <property type="entry name" value="DUF2062"/>
    <property type="match status" value="1"/>
</dbReference>
<keyword evidence="1" id="KW-0472">Membrane</keyword>
<organism evidence="3 4">
    <name type="scientific">SAR92 clade bacterium H455</name>
    <dbReference type="NCBI Taxonomy" id="2974818"/>
    <lineage>
        <taxon>Bacteria</taxon>
        <taxon>Pseudomonadati</taxon>
        <taxon>Pseudomonadota</taxon>
        <taxon>Gammaproteobacteria</taxon>
        <taxon>Cellvibrionales</taxon>
        <taxon>Porticoccaceae</taxon>
        <taxon>SAR92 clade</taxon>
    </lineage>
</organism>
<gene>
    <name evidence="3" type="ORF">NYF23_09175</name>
</gene>
<proteinExistence type="predicted"/>
<keyword evidence="4" id="KW-1185">Reference proteome</keyword>
<dbReference type="PANTHER" id="PTHR40547:SF1">
    <property type="entry name" value="SLL0298 PROTEIN"/>
    <property type="match status" value="1"/>
</dbReference>
<accession>A0ABY5TK08</accession>
<evidence type="ECO:0000256" key="1">
    <source>
        <dbReference type="SAM" id="Phobius"/>
    </source>
</evidence>
<name>A0ABY5TK08_9GAMM</name>
<feature type="transmembrane region" description="Helical" evidence="1">
    <location>
        <begin position="128"/>
        <end position="151"/>
    </location>
</feature>
<dbReference type="PANTHER" id="PTHR40547">
    <property type="entry name" value="SLL0298 PROTEIN"/>
    <property type="match status" value="1"/>
</dbReference>
<feature type="transmembrane region" description="Helical" evidence="1">
    <location>
        <begin position="63"/>
        <end position="84"/>
    </location>
</feature>
<dbReference type="InterPro" id="IPR018639">
    <property type="entry name" value="DUF2062"/>
</dbReference>
<evidence type="ECO:0000313" key="4">
    <source>
        <dbReference type="Proteomes" id="UP001059934"/>
    </source>
</evidence>
<dbReference type="EMBL" id="CP103416">
    <property type="protein sequence ID" value="UVW34192.1"/>
    <property type="molecule type" value="Genomic_DNA"/>
</dbReference>
<protein>
    <submittedName>
        <fullName evidence="3">DUF2062 domain-containing protein</fullName>
    </submittedName>
</protein>
<feature type="domain" description="DUF2062" evidence="2">
    <location>
        <begin position="23"/>
        <end position="163"/>
    </location>
</feature>
<feature type="transmembrane region" description="Helical" evidence="1">
    <location>
        <begin position="41"/>
        <end position="57"/>
    </location>
</feature>